<dbReference type="PROSITE" id="PS50090">
    <property type="entry name" value="MYB_LIKE"/>
    <property type="match status" value="1"/>
</dbReference>
<dbReference type="SMART" id="SM00717">
    <property type="entry name" value="SANT"/>
    <property type="match status" value="1"/>
</dbReference>
<feature type="domain" description="Myb-like" evidence="2">
    <location>
        <begin position="294"/>
        <end position="341"/>
    </location>
</feature>
<dbReference type="GO" id="GO:0031848">
    <property type="term" value="P:protection from non-homologous end joining at telomere"/>
    <property type="evidence" value="ECO:0007669"/>
    <property type="project" value="InterPro"/>
</dbReference>
<feature type="domain" description="HTH myb-type" evidence="3">
    <location>
        <begin position="296"/>
        <end position="345"/>
    </location>
</feature>
<evidence type="ECO:0000259" key="3">
    <source>
        <dbReference type="PROSITE" id="PS51294"/>
    </source>
</evidence>
<evidence type="ECO:0000313" key="5">
    <source>
        <dbReference type="Proteomes" id="UP000694701"/>
    </source>
</evidence>
<dbReference type="InterPro" id="IPR017930">
    <property type="entry name" value="Myb_dom"/>
</dbReference>
<dbReference type="SUPFAM" id="SSF63600">
    <property type="entry name" value="Telomeric repeat binding factor (TRF) dimerisation domain"/>
    <property type="match status" value="1"/>
</dbReference>
<dbReference type="AlphaFoldDB" id="A0A8C2HZC7"/>
<dbReference type="GO" id="GO:0061820">
    <property type="term" value="P:telomeric D-loop disassembly"/>
    <property type="evidence" value="ECO:0007669"/>
    <property type="project" value="TreeGrafter"/>
</dbReference>
<name>A0A8C2HZC7_CYPCA</name>
<dbReference type="PANTHER" id="PTHR46833">
    <property type="entry name" value="TELOMERIC REPEAT-BINDING FACTOR 2 TERF2"/>
    <property type="match status" value="1"/>
</dbReference>
<dbReference type="CDD" id="cd11660">
    <property type="entry name" value="SANT_TRF"/>
    <property type="match status" value="1"/>
</dbReference>
<accession>A0A8C2HZC7</accession>
<dbReference type="Proteomes" id="UP000694701">
    <property type="component" value="Unplaced"/>
</dbReference>
<dbReference type="PANTHER" id="PTHR46833:SF1">
    <property type="entry name" value="TELOMERIC REPEAT-BINDING FACTOR 2"/>
    <property type="match status" value="1"/>
</dbReference>
<dbReference type="SUPFAM" id="SSF46689">
    <property type="entry name" value="Homeodomain-like"/>
    <property type="match status" value="1"/>
</dbReference>
<evidence type="ECO:0000313" key="4">
    <source>
        <dbReference type="Ensembl" id="ENSCCRP00020071889.1"/>
    </source>
</evidence>
<dbReference type="PROSITE" id="PS51294">
    <property type="entry name" value="HTH_MYB"/>
    <property type="match status" value="1"/>
</dbReference>
<dbReference type="Gene3D" id="1.10.10.60">
    <property type="entry name" value="Homeodomain-like"/>
    <property type="match status" value="1"/>
</dbReference>
<proteinExistence type="predicted"/>
<dbReference type="GO" id="GO:0098505">
    <property type="term" value="F:G-rich strand telomeric DNA binding"/>
    <property type="evidence" value="ECO:0007669"/>
    <property type="project" value="TreeGrafter"/>
</dbReference>
<dbReference type="GO" id="GO:0003691">
    <property type="term" value="F:double-stranded telomeric DNA binding"/>
    <property type="evidence" value="ECO:0007669"/>
    <property type="project" value="TreeGrafter"/>
</dbReference>
<evidence type="ECO:0000259" key="2">
    <source>
        <dbReference type="PROSITE" id="PS50090"/>
    </source>
</evidence>
<dbReference type="GO" id="GO:0003720">
    <property type="term" value="F:telomerase activity"/>
    <property type="evidence" value="ECO:0007669"/>
    <property type="project" value="TreeGrafter"/>
</dbReference>
<dbReference type="GO" id="GO:0032208">
    <property type="term" value="P:negative regulation of telomere maintenance via recombination"/>
    <property type="evidence" value="ECO:0007669"/>
    <property type="project" value="TreeGrafter"/>
</dbReference>
<dbReference type="InterPro" id="IPR030657">
    <property type="entry name" value="TERF2"/>
</dbReference>
<dbReference type="Gene3D" id="1.25.40.210">
    <property type="entry name" value="Telomere repeat-binding factor, dimerisation domain"/>
    <property type="match status" value="1"/>
</dbReference>
<dbReference type="GO" id="GO:0070187">
    <property type="term" value="C:shelterin complex"/>
    <property type="evidence" value="ECO:0007669"/>
    <property type="project" value="TreeGrafter"/>
</dbReference>
<feature type="compositionally biased region" description="Acidic residues" evidence="1">
    <location>
        <begin position="230"/>
        <end position="244"/>
    </location>
</feature>
<reference evidence="4" key="1">
    <citation type="submission" date="2025-08" db="UniProtKB">
        <authorList>
            <consortium name="Ensembl"/>
        </authorList>
    </citation>
    <scope>IDENTIFICATION</scope>
</reference>
<feature type="region of interest" description="Disordered" evidence="1">
    <location>
        <begin position="230"/>
        <end position="253"/>
    </location>
</feature>
<dbReference type="InterPro" id="IPR036507">
    <property type="entry name" value="Telomere_rpt-bd_fac_dimer_sf"/>
</dbReference>
<dbReference type="GO" id="GO:0070198">
    <property type="term" value="P:protein localization to chromosome, telomeric region"/>
    <property type="evidence" value="ECO:0007669"/>
    <property type="project" value="TreeGrafter"/>
</dbReference>
<sequence>NVSGKVSSLSDEQIINRWGFDYYVFKALSAFRDADYTAFTHFTSIIESEPVDGHSDMIVKLRCMQFLSRINNGDKLALISFIIIKINCNGMYTDNSSERCAGVRLCSAFKTRTPFLISLAAAFCMFCKRARAFLSIPAYSKCALVCVLLFLVCVSGVCARLSLHSLRQVYGVLSERYGVSVSFTQLQQELEEEQEQEESPELHLALSETPREQPEPPYAGMTISRLVQEDDSQLSAAEEEEEETQISSPHRSLTLTLTDHSCDQTTEEQARWQDVSGTHENWSDEESLFSATSGMWTVQESEWLKEGVRRFGAGHWEKIRSSFPFTGRTAVNLKDRWRTMLKLRLV</sequence>
<dbReference type="GO" id="GO:0032210">
    <property type="term" value="P:regulation of telomere maintenance via telomerase"/>
    <property type="evidence" value="ECO:0007669"/>
    <property type="project" value="TreeGrafter"/>
</dbReference>
<evidence type="ECO:0000256" key="1">
    <source>
        <dbReference type="SAM" id="MobiDB-lite"/>
    </source>
</evidence>
<dbReference type="InterPro" id="IPR009057">
    <property type="entry name" value="Homeodomain-like_sf"/>
</dbReference>
<protein>
    <submittedName>
        <fullName evidence="4">Uncharacterized protein</fullName>
    </submittedName>
</protein>
<dbReference type="Pfam" id="PF00249">
    <property type="entry name" value="Myb_DNA-binding"/>
    <property type="match status" value="1"/>
</dbReference>
<dbReference type="GO" id="GO:0031627">
    <property type="term" value="P:telomeric loop formation"/>
    <property type="evidence" value="ECO:0007669"/>
    <property type="project" value="TreeGrafter"/>
</dbReference>
<dbReference type="GO" id="GO:1905839">
    <property type="term" value="P:negative regulation of telomeric D-loop disassembly"/>
    <property type="evidence" value="ECO:0007669"/>
    <property type="project" value="TreeGrafter"/>
</dbReference>
<organism evidence="4 5">
    <name type="scientific">Cyprinus carpio</name>
    <name type="common">Common carp</name>
    <dbReference type="NCBI Taxonomy" id="7962"/>
    <lineage>
        <taxon>Eukaryota</taxon>
        <taxon>Metazoa</taxon>
        <taxon>Chordata</taxon>
        <taxon>Craniata</taxon>
        <taxon>Vertebrata</taxon>
        <taxon>Euteleostomi</taxon>
        <taxon>Actinopterygii</taxon>
        <taxon>Neopterygii</taxon>
        <taxon>Teleostei</taxon>
        <taxon>Ostariophysi</taxon>
        <taxon>Cypriniformes</taxon>
        <taxon>Cyprinidae</taxon>
        <taxon>Cyprininae</taxon>
        <taxon>Cyprinus</taxon>
    </lineage>
</organism>
<dbReference type="Ensembl" id="ENSCCRT00020078941.1">
    <property type="protein sequence ID" value="ENSCCRP00020071889.1"/>
    <property type="gene ID" value="ENSCCRG00020033613.1"/>
</dbReference>
<dbReference type="InterPro" id="IPR001005">
    <property type="entry name" value="SANT/Myb"/>
</dbReference>